<evidence type="ECO:0000313" key="2">
    <source>
        <dbReference type="EMBL" id="SFV60151.1"/>
    </source>
</evidence>
<dbReference type="EMBL" id="FPHE01000095">
    <property type="protein sequence ID" value="SFV60151.1"/>
    <property type="molecule type" value="Genomic_DNA"/>
</dbReference>
<keyword evidence="1" id="KW-0472">Membrane</keyword>
<dbReference type="SUPFAM" id="SSF50156">
    <property type="entry name" value="PDZ domain-like"/>
    <property type="match status" value="1"/>
</dbReference>
<name>A0A1W1C367_9ZZZZ</name>
<organism evidence="2">
    <name type="scientific">hydrothermal vent metagenome</name>
    <dbReference type="NCBI Taxonomy" id="652676"/>
    <lineage>
        <taxon>unclassified sequences</taxon>
        <taxon>metagenomes</taxon>
        <taxon>ecological metagenomes</taxon>
    </lineage>
</organism>
<proteinExistence type="predicted"/>
<reference evidence="2" key="1">
    <citation type="submission" date="2016-10" db="EMBL/GenBank/DDBJ databases">
        <authorList>
            <person name="de Groot N.N."/>
        </authorList>
    </citation>
    <scope>NUCLEOTIDE SEQUENCE</scope>
</reference>
<keyword evidence="1" id="KW-1133">Transmembrane helix</keyword>
<dbReference type="InterPro" id="IPR036034">
    <property type="entry name" value="PDZ_sf"/>
</dbReference>
<sequence length="280" mass="31376">MKNFSDSRLFSTLLFFLIVGVIAKIIWLSVAMLFLPKSGVEHIEVSKTKPLFYRVKLAKQSTKKKAPPKVIKQKPVIGTMNGIKLIALYNASDALVVTVKKAKKTKVLAKGENIDGFILSSAGSDYAIFRKGKKEFKLILKDSKIKNPSSITKAKSSPSKPKKDLVKGIVKNEDGIGKIVSKGLLSSYTKDIDKVWKDIGIDEYKVKGQLQGFKVNFVKKGSDFEKLDLRRGDILKAVNGQELNSYNAAFSFYKEMESIENLTLSIIRNNQEMELEYEIK</sequence>
<keyword evidence="1" id="KW-0812">Transmembrane</keyword>
<feature type="transmembrane region" description="Helical" evidence="1">
    <location>
        <begin position="12"/>
        <end position="35"/>
    </location>
</feature>
<dbReference type="AlphaFoldDB" id="A0A1W1C367"/>
<protein>
    <submittedName>
        <fullName evidence="2">General secretion pathway protein C</fullName>
    </submittedName>
</protein>
<gene>
    <name evidence="2" type="ORF">MNB_SV-12-1018</name>
</gene>
<evidence type="ECO:0000256" key="1">
    <source>
        <dbReference type="SAM" id="Phobius"/>
    </source>
</evidence>
<accession>A0A1W1C367</accession>
<dbReference type="Gene3D" id="2.30.42.10">
    <property type="match status" value="1"/>
</dbReference>